<dbReference type="GO" id="GO:0005634">
    <property type="term" value="C:nucleus"/>
    <property type="evidence" value="ECO:0007669"/>
    <property type="project" value="UniProtKB-SubCell"/>
</dbReference>
<dbReference type="eggNOG" id="KOG1721">
    <property type="taxonomic scope" value="Eukaryota"/>
</dbReference>
<evidence type="ECO:0000313" key="9">
    <source>
        <dbReference type="Proteomes" id="UP000019471"/>
    </source>
</evidence>
<evidence type="ECO:0000256" key="2">
    <source>
        <dbReference type="ARBA" id="ARBA00022723"/>
    </source>
</evidence>
<dbReference type="CDD" id="cd12148">
    <property type="entry name" value="fungal_TF_MHR"/>
    <property type="match status" value="1"/>
</dbReference>
<keyword evidence="3" id="KW-0677">Repeat</keyword>
<evidence type="ECO:0000313" key="8">
    <source>
        <dbReference type="EMBL" id="EXJ76405.1"/>
    </source>
</evidence>
<dbReference type="Proteomes" id="UP000019471">
    <property type="component" value="Unassembled WGS sequence"/>
</dbReference>
<reference evidence="8 9" key="1">
    <citation type="submission" date="2013-03" db="EMBL/GenBank/DDBJ databases">
        <title>The Genome Sequence of Cladophialophora psammophila CBS 110553.</title>
        <authorList>
            <consortium name="The Broad Institute Genomics Platform"/>
            <person name="Cuomo C."/>
            <person name="de Hoog S."/>
            <person name="Gorbushina A."/>
            <person name="Walker B."/>
            <person name="Young S.K."/>
            <person name="Zeng Q."/>
            <person name="Gargeya S."/>
            <person name="Fitzgerald M."/>
            <person name="Haas B."/>
            <person name="Abouelleil A."/>
            <person name="Allen A.W."/>
            <person name="Alvarado L."/>
            <person name="Arachchi H.M."/>
            <person name="Berlin A.M."/>
            <person name="Chapman S.B."/>
            <person name="Gainer-Dewar J."/>
            <person name="Goldberg J."/>
            <person name="Griggs A."/>
            <person name="Gujja S."/>
            <person name="Hansen M."/>
            <person name="Howarth C."/>
            <person name="Imamovic A."/>
            <person name="Ireland A."/>
            <person name="Larimer J."/>
            <person name="McCowan C."/>
            <person name="Murphy C."/>
            <person name="Pearson M."/>
            <person name="Poon T.W."/>
            <person name="Priest M."/>
            <person name="Roberts A."/>
            <person name="Saif S."/>
            <person name="Shea T."/>
            <person name="Sisk P."/>
            <person name="Sykes S."/>
            <person name="Wortman J."/>
            <person name="Nusbaum C."/>
            <person name="Birren B."/>
        </authorList>
    </citation>
    <scope>NUCLEOTIDE SEQUENCE [LARGE SCALE GENOMIC DNA]</scope>
    <source>
        <strain evidence="8 9">CBS 110553</strain>
    </source>
</reference>
<dbReference type="GeneID" id="19185649"/>
<dbReference type="PANTHER" id="PTHR40626:SF34">
    <property type="entry name" value="ZINC FINGER PROTEIN YGR067C"/>
    <property type="match status" value="1"/>
</dbReference>
<comment type="caution">
    <text evidence="8">The sequence shown here is derived from an EMBL/GenBank/DDBJ whole genome shotgun (WGS) entry which is preliminary data.</text>
</comment>
<dbReference type="AlphaFoldDB" id="W9XGF2"/>
<dbReference type="Pfam" id="PF04082">
    <property type="entry name" value="Fungal_trans"/>
    <property type="match status" value="1"/>
</dbReference>
<gene>
    <name evidence="8" type="ORF">A1O5_00913</name>
</gene>
<keyword evidence="4" id="KW-0863">Zinc-finger</keyword>
<dbReference type="GO" id="GO:0006351">
    <property type="term" value="P:DNA-templated transcription"/>
    <property type="evidence" value="ECO:0007669"/>
    <property type="project" value="InterPro"/>
</dbReference>
<feature type="domain" description="Xylanolytic transcriptional activator regulatory" evidence="7">
    <location>
        <begin position="135"/>
        <end position="326"/>
    </location>
</feature>
<evidence type="ECO:0000256" key="1">
    <source>
        <dbReference type="ARBA" id="ARBA00004123"/>
    </source>
</evidence>
<keyword evidence="9" id="KW-1185">Reference proteome</keyword>
<dbReference type="GO" id="GO:0000978">
    <property type="term" value="F:RNA polymerase II cis-regulatory region sequence-specific DNA binding"/>
    <property type="evidence" value="ECO:0007669"/>
    <property type="project" value="InterPro"/>
</dbReference>
<keyword evidence="5" id="KW-0862">Zinc</keyword>
<dbReference type="InterPro" id="IPR051059">
    <property type="entry name" value="VerF-like"/>
</dbReference>
<evidence type="ECO:0000256" key="6">
    <source>
        <dbReference type="ARBA" id="ARBA00023242"/>
    </source>
</evidence>
<dbReference type="STRING" id="1182543.W9XGF2"/>
<keyword evidence="2" id="KW-0479">Metal-binding</keyword>
<organism evidence="8 9">
    <name type="scientific">Cladophialophora psammophila CBS 110553</name>
    <dbReference type="NCBI Taxonomy" id="1182543"/>
    <lineage>
        <taxon>Eukaryota</taxon>
        <taxon>Fungi</taxon>
        <taxon>Dikarya</taxon>
        <taxon>Ascomycota</taxon>
        <taxon>Pezizomycotina</taxon>
        <taxon>Eurotiomycetes</taxon>
        <taxon>Chaetothyriomycetidae</taxon>
        <taxon>Chaetothyriales</taxon>
        <taxon>Herpotrichiellaceae</taxon>
        <taxon>Cladophialophora</taxon>
    </lineage>
</organism>
<dbReference type="PANTHER" id="PTHR40626">
    <property type="entry name" value="MIP31509P"/>
    <property type="match status" value="1"/>
</dbReference>
<comment type="subcellular location">
    <subcellularLocation>
        <location evidence="1">Nucleus</location>
    </subcellularLocation>
</comment>
<protein>
    <recommendedName>
        <fullName evidence="7">Xylanolytic transcriptional activator regulatory domain-containing protein</fullName>
    </recommendedName>
</protein>
<proteinExistence type="predicted"/>
<evidence type="ECO:0000256" key="4">
    <source>
        <dbReference type="ARBA" id="ARBA00022771"/>
    </source>
</evidence>
<dbReference type="InterPro" id="IPR007219">
    <property type="entry name" value="XnlR_reg_dom"/>
</dbReference>
<dbReference type="GO" id="GO:0000785">
    <property type="term" value="C:chromatin"/>
    <property type="evidence" value="ECO:0007669"/>
    <property type="project" value="TreeGrafter"/>
</dbReference>
<accession>W9XGF2</accession>
<sequence length="612" mass="68812">MQPVTQDNWCGNDLIDIFPDVSMTDFMFLEDTLLPDFNYLPVEVSPPQFLEEAPSESSQMASSSVILSTKSRHMTPSPVAVDIIQEAGNSQDGHRGIRITQEDVDSFHQAVKKSDQFKLLTDFQLPSRSRISRFLNAYFEYFDPHAPIVHHPTFRIHSSPPALTLAMIAIGGIHLSEHKVAKDAHKAACDLIAQFEIVHLRELSDDLNLWAIQATLLCIQFGAFTHESSHHSRSQRQFSLVMALLRNGLHCCEKYRATADTNWANWIVLETFSRLASWMCILNGVILAFDPYAICVPTHQECDLPLPCYDKIWRAKSSSEWSHQRALYPSSQIGLWTAARTLFTSQALPTSVGSFALLALIGSTFAYICSNERLSLGIKEPDLNFIARMEKSLSIWEALWRQHPHAEHVPTKRGDSLMVDCLAFLGSSYYHLYVGKELLALKMMATHSEAKATVLPTVLHLELASKAVRYAASSLLVRAKLGIAHLRRTAALEYGGHALVTAYEGALILSWWLAITSQPAQQVHGLTIRQESNHLLKDLLKEVFGEVEDQGIPCRSEGSERAVMPISFYSMLMQPWVWTYSSILDQRLRSFGEIIRQITQPAGRPTQQIEIS</sequence>
<dbReference type="EMBL" id="AMGX01000001">
    <property type="protein sequence ID" value="EXJ76405.1"/>
    <property type="molecule type" value="Genomic_DNA"/>
</dbReference>
<evidence type="ECO:0000259" key="7">
    <source>
        <dbReference type="Pfam" id="PF04082"/>
    </source>
</evidence>
<evidence type="ECO:0000256" key="5">
    <source>
        <dbReference type="ARBA" id="ARBA00022833"/>
    </source>
</evidence>
<name>W9XGF2_9EURO</name>
<dbReference type="GO" id="GO:0000981">
    <property type="term" value="F:DNA-binding transcription factor activity, RNA polymerase II-specific"/>
    <property type="evidence" value="ECO:0007669"/>
    <property type="project" value="InterPro"/>
</dbReference>
<dbReference type="RefSeq" id="XP_007739722.1">
    <property type="nucleotide sequence ID" value="XM_007741532.1"/>
</dbReference>
<evidence type="ECO:0000256" key="3">
    <source>
        <dbReference type="ARBA" id="ARBA00022737"/>
    </source>
</evidence>
<keyword evidence="6" id="KW-0539">Nucleus</keyword>
<dbReference type="GO" id="GO:0008270">
    <property type="term" value="F:zinc ion binding"/>
    <property type="evidence" value="ECO:0007669"/>
    <property type="project" value="UniProtKB-KW"/>
</dbReference>
<dbReference type="HOGENOM" id="CLU_020127_0_0_1"/>
<dbReference type="OrthoDB" id="4157142at2759"/>